<evidence type="ECO:0000313" key="2">
    <source>
        <dbReference type="EMBL" id="KAF2436071.1"/>
    </source>
</evidence>
<name>A0A9P4U3X8_9PEZI</name>
<dbReference type="GO" id="GO:0016020">
    <property type="term" value="C:membrane"/>
    <property type="evidence" value="ECO:0007669"/>
    <property type="project" value="TreeGrafter"/>
</dbReference>
<dbReference type="InterPro" id="IPR000073">
    <property type="entry name" value="AB_hydrolase_1"/>
</dbReference>
<dbReference type="InterPro" id="IPR022742">
    <property type="entry name" value="Hydrolase_4"/>
</dbReference>
<dbReference type="InterPro" id="IPR050266">
    <property type="entry name" value="AB_hydrolase_sf"/>
</dbReference>
<evidence type="ECO:0000313" key="3">
    <source>
        <dbReference type="Proteomes" id="UP000800235"/>
    </source>
</evidence>
<dbReference type="AlphaFoldDB" id="A0A9P4U3X8"/>
<dbReference type="GO" id="GO:0047372">
    <property type="term" value="F:monoacylglycerol lipase activity"/>
    <property type="evidence" value="ECO:0007669"/>
    <property type="project" value="TreeGrafter"/>
</dbReference>
<accession>A0A9P4U3X8</accession>
<dbReference type="PRINTS" id="PR00111">
    <property type="entry name" value="ABHYDROLASE"/>
</dbReference>
<dbReference type="PANTHER" id="PTHR43798">
    <property type="entry name" value="MONOACYLGLYCEROL LIPASE"/>
    <property type="match status" value="1"/>
</dbReference>
<keyword evidence="2" id="KW-0378">Hydrolase</keyword>
<reference evidence="2" key="1">
    <citation type="journal article" date="2020" name="Stud. Mycol.">
        <title>101 Dothideomycetes genomes: a test case for predicting lifestyles and emergence of pathogens.</title>
        <authorList>
            <person name="Haridas S."/>
            <person name="Albert R."/>
            <person name="Binder M."/>
            <person name="Bloem J."/>
            <person name="Labutti K."/>
            <person name="Salamov A."/>
            <person name="Andreopoulos B."/>
            <person name="Baker S."/>
            <person name="Barry K."/>
            <person name="Bills G."/>
            <person name="Bluhm B."/>
            <person name="Cannon C."/>
            <person name="Castanera R."/>
            <person name="Culley D."/>
            <person name="Daum C."/>
            <person name="Ezra D."/>
            <person name="Gonzalez J."/>
            <person name="Henrissat B."/>
            <person name="Kuo A."/>
            <person name="Liang C."/>
            <person name="Lipzen A."/>
            <person name="Lutzoni F."/>
            <person name="Magnuson J."/>
            <person name="Mondo S."/>
            <person name="Nolan M."/>
            <person name="Ohm R."/>
            <person name="Pangilinan J."/>
            <person name="Park H.-J."/>
            <person name="Ramirez L."/>
            <person name="Alfaro M."/>
            <person name="Sun H."/>
            <person name="Tritt A."/>
            <person name="Yoshinaga Y."/>
            <person name="Zwiers L.-H."/>
            <person name="Turgeon B."/>
            <person name="Goodwin S."/>
            <person name="Spatafora J."/>
            <person name="Crous P."/>
            <person name="Grigoriev I."/>
        </authorList>
    </citation>
    <scope>NUCLEOTIDE SEQUENCE</scope>
    <source>
        <strain evidence="2">CBS 130266</strain>
    </source>
</reference>
<gene>
    <name evidence="2" type="ORF">EJ08DRAFT_624569</name>
</gene>
<dbReference type="Gene3D" id="3.40.50.1820">
    <property type="entry name" value="alpha/beta hydrolase"/>
    <property type="match status" value="1"/>
</dbReference>
<dbReference type="PANTHER" id="PTHR43798:SF5">
    <property type="entry name" value="MONOACYLGLYCEROL LIPASE ABHD6"/>
    <property type="match status" value="1"/>
</dbReference>
<dbReference type="Proteomes" id="UP000800235">
    <property type="component" value="Unassembled WGS sequence"/>
</dbReference>
<dbReference type="InterPro" id="IPR029058">
    <property type="entry name" value="AB_hydrolase_fold"/>
</dbReference>
<keyword evidence="3" id="KW-1185">Reference proteome</keyword>
<feature type="domain" description="Serine aminopeptidase S33" evidence="1">
    <location>
        <begin position="25"/>
        <end position="245"/>
    </location>
</feature>
<protein>
    <submittedName>
        <fullName evidence="2">3-oxoadipate enol-lactone hydrolase</fullName>
    </submittedName>
</protein>
<proteinExistence type="predicted"/>
<dbReference type="GO" id="GO:0046464">
    <property type="term" value="P:acylglycerol catabolic process"/>
    <property type="evidence" value="ECO:0007669"/>
    <property type="project" value="TreeGrafter"/>
</dbReference>
<dbReference type="EMBL" id="MU007011">
    <property type="protein sequence ID" value="KAF2436071.1"/>
    <property type="molecule type" value="Genomic_DNA"/>
</dbReference>
<dbReference type="SUPFAM" id="SSF53474">
    <property type="entry name" value="alpha/beta-Hydrolases"/>
    <property type="match status" value="1"/>
</dbReference>
<organism evidence="2 3">
    <name type="scientific">Tothia fuscella</name>
    <dbReference type="NCBI Taxonomy" id="1048955"/>
    <lineage>
        <taxon>Eukaryota</taxon>
        <taxon>Fungi</taxon>
        <taxon>Dikarya</taxon>
        <taxon>Ascomycota</taxon>
        <taxon>Pezizomycotina</taxon>
        <taxon>Dothideomycetes</taxon>
        <taxon>Pleosporomycetidae</taxon>
        <taxon>Venturiales</taxon>
        <taxon>Cylindrosympodiaceae</taxon>
        <taxon>Tothia</taxon>
    </lineage>
</organism>
<dbReference type="OrthoDB" id="408373at2759"/>
<dbReference type="Pfam" id="PF12146">
    <property type="entry name" value="Hydrolase_4"/>
    <property type="match status" value="1"/>
</dbReference>
<evidence type="ECO:0000259" key="1">
    <source>
        <dbReference type="Pfam" id="PF12146"/>
    </source>
</evidence>
<sequence>MPFMTLSYKKIHYTDYKPDSEPPFRETFIFTHGLGSSQNFYSALLPAFLAENFRCITFDTTGSGRSPYTYVEQDIDSLSRDVIALMDNLQVAKAVVVGHSMGGIVAANVAAEFPDRIVASIWLCPVSPSSGVADVFEKRIQLVEEKGMEPLANMIPNSAVGARATPLAKAFIRELLLGQNPAGYISNCRVIASAKVPDYAKIKCPVLVLAGGEDKSAPSEGCEKMFERIGVEEKKIKVLKGVGHWPCIEALEEVTKAILEFYHEIQ</sequence>
<comment type="caution">
    <text evidence="2">The sequence shown here is derived from an EMBL/GenBank/DDBJ whole genome shotgun (WGS) entry which is preliminary data.</text>
</comment>